<sequence length="204" mass="21926">MRLTRQAIPTAAASLAAAFRDYPLLVHATSDERERTALALAFCSVALHYAVRWGEAYASSPACEGVAAWLPAECFPMTLGKSLRAIPLSVLLSLGRHGGSRLRTAGAYLDAMHRRLAPPGHLFLFVLGVAPQHQGAGHASALLRPVLARLDRDHRPCYVDTVNGDAVPLYEHLGFTVVERARIPGTELTAWALVREPASSAADT</sequence>
<gene>
    <name evidence="2" type="ORF">BIP78_0997</name>
</gene>
<dbReference type="Pfam" id="PF13508">
    <property type="entry name" value="Acetyltransf_7"/>
    <property type="match status" value="1"/>
</dbReference>
<evidence type="ECO:0000259" key="1">
    <source>
        <dbReference type="PROSITE" id="PS51186"/>
    </source>
</evidence>
<dbReference type="InterPro" id="IPR016181">
    <property type="entry name" value="Acyl_CoA_acyltransferase"/>
</dbReference>
<dbReference type="KEGG" id="bih:BIP78_0997"/>
<evidence type="ECO:0000313" key="2">
    <source>
        <dbReference type="EMBL" id="QAA76763.1"/>
    </source>
</evidence>
<dbReference type="PROSITE" id="PS51186">
    <property type="entry name" value="GNAT"/>
    <property type="match status" value="1"/>
</dbReference>
<organism evidence="2 3">
    <name type="scientific">Bipolaricaulis sibiricus</name>
    <dbReference type="NCBI Taxonomy" id="2501609"/>
    <lineage>
        <taxon>Bacteria</taxon>
        <taxon>Candidatus Bipolaricaulota</taxon>
        <taxon>Candidatus Bipolaricaulia</taxon>
        <taxon>Candidatus Bipolaricaulales</taxon>
        <taxon>Candidatus Bipolaricaulaceae</taxon>
        <taxon>Candidatus Bipolaricaulis</taxon>
    </lineage>
</organism>
<dbReference type="PANTHER" id="PTHR42791">
    <property type="entry name" value="GNAT FAMILY ACETYLTRANSFERASE"/>
    <property type="match status" value="1"/>
</dbReference>
<dbReference type="SUPFAM" id="SSF55729">
    <property type="entry name" value="Acyl-CoA N-acyltransferases (Nat)"/>
    <property type="match status" value="1"/>
</dbReference>
<dbReference type="AlphaFoldDB" id="A0A410FUQ5"/>
<proteinExistence type="predicted"/>
<dbReference type="Gene3D" id="3.40.630.30">
    <property type="match status" value="1"/>
</dbReference>
<dbReference type="Proteomes" id="UP000287233">
    <property type="component" value="Chromosome"/>
</dbReference>
<reference evidence="3" key="1">
    <citation type="submission" date="2018-12" db="EMBL/GenBank/DDBJ databases">
        <title>Complete genome sequence of an uncultured bacterium of the candidate phylum Bipolaricaulota.</title>
        <authorList>
            <person name="Kadnikov V.V."/>
            <person name="Mardanov A.V."/>
            <person name="Beletsky A.V."/>
            <person name="Frank Y.A."/>
            <person name="Karnachuk O.V."/>
            <person name="Ravin N.V."/>
        </authorList>
    </citation>
    <scope>NUCLEOTIDE SEQUENCE [LARGE SCALE GENOMIC DNA]</scope>
</reference>
<dbReference type="InterPro" id="IPR000182">
    <property type="entry name" value="GNAT_dom"/>
</dbReference>
<evidence type="ECO:0000313" key="3">
    <source>
        <dbReference type="Proteomes" id="UP000287233"/>
    </source>
</evidence>
<dbReference type="InterPro" id="IPR052523">
    <property type="entry name" value="Trichothecene_AcTrans"/>
</dbReference>
<name>A0A410FUQ5_BIPS1</name>
<dbReference type="PANTHER" id="PTHR42791:SF1">
    <property type="entry name" value="N-ACETYLTRANSFERASE DOMAIN-CONTAINING PROTEIN"/>
    <property type="match status" value="1"/>
</dbReference>
<feature type="domain" description="N-acetyltransferase" evidence="1">
    <location>
        <begin position="118"/>
        <end position="198"/>
    </location>
</feature>
<protein>
    <recommendedName>
        <fullName evidence="1">N-acetyltransferase domain-containing protein</fullName>
    </recommendedName>
</protein>
<accession>A0A410FUQ5</accession>
<dbReference type="EMBL" id="CP034928">
    <property type="protein sequence ID" value="QAA76763.1"/>
    <property type="molecule type" value="Genomic_DNA"/>
</dbReference>
<dbReference type="GO" id="GO:0016747">
    <property type="term" value="F:acyltransferase activity, transferring groups other than amino-acyl groups"/>
    <property type="evidence" value="ECO:0007669"/>
    <property type="project" value="InterPro"/>
</dbReference>